<dbReference type="InterPro" id="IPR026992">
    <property type="entry name" value="DIOX_N"/>
</dbReference>
<evidence type="ECO:0000256" key="4">
    <source>
        <dbReference type="ARBA" id="ARBA00023004"/>
    </source>
</evidence>
<keyword evidence="3" id="KW-0847">Vitamin C</keyword>
<dbReference type="Proteomes" id="UP000315295">
    <property type="component" value="Unassembled WGS sequence"/>
</dbReference>
<organism evidence="8 9">
    <name type="scientific">Malus baccata</name>
    <name type="common">Siberian crab apple</name>
    <name type="synonym">Pyrus baccata</name>
    <dbReference type="NCBI Taxonomy" id="106549"/>
    <lineage>
        <taxon>Eukaryota</taxon>
        <taxon>Viridiplantae</taxon>
        <taxon>Streptophyta</taxon>
        <taxon>Embryophyta</taxon>
        <taxon>Tracheophyta</taxon>
        <taxon>Spermatophyta</taxon>
        <taxon>Magnoliopsida</taxon>
        <taxon>eudicotyledons</taxon>
        <taxon>Gunneridae</taxon>
        <taxon>Pentapetalae</taxon>
        <taxon>rosids</taxon>
        <taxon>fabids</taxon>
        <taxon>Rosales</taxon>
        <taxon>Rosaceae</taxon>
        <taxon>Amygdaloideae</taxon>
        <taxon>Maleae</taxon>
        <taxon>Malus</taxon>
    </lineage>
</organism>
<evidence type="ECO:0000256" key="6">
    <source>
        <dbReference type="SAM" id="MobiDB-lite"/>
    </source>
</evidence>
<dbReference type="GO" id="GO:0046872">
    <property type="term" value="F:metal ion binding"/>
    <property type="evidence" value="ECO:0007669"/>
    <property type="project" value="UniProtKB-KW"/>
</dbReference>
<dbReference type="AlphaFoldDB" id="A0A540ME54"/>
<protein>
    <recommendedName>
        <fullName evidence="7">Fe2OG dioxygenase domain-containing protein</fullName>
    </recommendedName>
</protein>
<keyword evidence="2 5" id="KW-0479">Metal-binding</keyword>
<dbReference type="GO" id="GO:0031418">
    <property type="term" value="F:L-ascorbic acid binding"/>
    <property type="evidence" value="ECO:0007669"/>
    <property type="project" value="UniProtKB-KW"/>
</dbReference>
<dbReference type="InterPro" id="IPR005123">
    <property type="entry name" value="Oxoglu/Fe-dep_dioxygenase_dom"/>
</dbReference>
<gene>
    <name evidence="8" type="ORF">C1H46_017384</name>
</gene>
<feature type="domain" description="Fe2OG dioxygenase" evidence="7">
    <location>
        <begin position="245"/>
        <end position="345"/>
    </location>
</feature>
<reference evidence="8 9" key="1">
    <citation type="journal article" date="2019" name="G3 (Bethesda)">
        <title>Sequencing of a Wild Apple (Malus baccata) Genome Unravels the Differences Between Cultivated and Wild Apple Species Regarding Disease Resistance and Cold Tolerance.</title>
        <authorList>
            <person name="Chen X."/>
        </authorList>
    </citation>
    <scope>NUCLEOTIDE SEQUENCE [LARGE SCALE GENOMIC DNA]</scope>
    <source>
        <strain evidence="9">cv. Shandingzi</strain>
        <tissue evidence="8">Leaves</tissue>
    </source>
</reference>
<evidence type="ECO:0000256" key="2">
    <source>
        <dbReference type="ARBA" id="ARBA00022723"/>
    </source>
</evidence>
<evidence type="ECO:0000313" key="9">
    <source>
        <dbReference type="Proteomes" id="UP000315295"/>
    </source>
</evidence>
<evidence type="ECO:0000256" key="3">
    <source>
        <dbReference type="ARBA" id="ARBA00022896"/>
    </source>
</evidence>
<dbReference type="EMBL" id="VIEB01000281">
    <property type="protein sequence ID" value="TQD96985.1"/>
    <property type="molecule type" value="Genomic_DNA"/>
</dbReference>
<dbReference type="InterPro" id="IPR050295">
    <property type="entry name" value="Plant_2OG-oxidoreductases"/>
</dbReference>
<dbReference type="Pfam" id="PF14226">
    <property type="entry name" value="DIOX_N"/>
    <property type="match status" value="1"/>
</dbReference>
<evidence type="ECO:0000256" key="5">
    <source>
        <dbReference type="RuleBase" id="RU003682"/>
    </source>
</evidence>
<keyword evidence="9" id="KW-1185">Reference proteome</keyword>
<dbReference type="STRING" id="106549.A0A540ME54"/>
<dbReference type="InterPro" id="IPR044861">
    <property type="entry name" value="IPNS-like_FE2OG_OXY"/>
</dbReference>
<dbReference type="GO" id="GO:0016491">
    <property type="term" value="F:oxidoreductase activity"/>
    <property type="evidence" value="ECO:0007669"/>
    <property type="project" value="UniProtKB-KW"/>
</dbReference>
<evidence type="ECO:0000259" key="7">
    <source>
        <dbReference type="PROSITE" id="PS51471"/>
    </source>
</evidence>
<dbReference type="SUPFAM" id="SSF51197">
    <property type="entry name" value="Clavaminate synthase-like"/>
    <property type="match status" value="1"/>
</dbReference>
<dbReference type="PROSITE" id="PS51471">
    <property type="entry name" value="FE2OG_OXY"/>
    <property type="match status" value="1"/>
</dbReference>
<comment type="similarity">
    <text evidence="1 5">Belongs to the iron/ascorbate-dependent oxidoreductase family.</text>
</comment>
<feature type="region of interest" description="Disordered" evidence="6">
    <location>
        <begin position="176"/>
        <end position="207"/>
    </location>
</feature>
<keyword evidence="5" id="KW-0560">Oxidoreductase</keyword>
<feature type="compositionally biased region" description="Basic and acidic residues" evidence="6">
    <location>
        <begin position="176"/>
        <end position="199"/>
    </location>
</feature>
<proteinExistence type="inferred from homology"/>
<name>A0A540ME54_MALBA</name>
<evidence type="ECO:0000256" key="1">
    <source>
        <dbReference type="ARBA" id="ARBA00008056"/>
    </source>
</evidence>
<sequence length="395" mass="44817">METDQVVFSRKDLGGSLPVENVQALASNTLKKIPPRYIRPEIQHEPASVEDSLQIPVVDTNKLNDDDDDELAKLHLACKEWGFFQLINHDVPEEVIKKMKSDTEEFFQLPLEVKKAYAQLPNHIEGYGQAFVVSEDQKLDWGDMLFLLSQPLSLRNLTFWPTLPTSFSRVGMEVRRARESAKNDDERSTKNKMKEREGESGGGSGWETLDKYSEELQQVTLYIWKLICKNLGLNSEEMESMFEDGTQGLRMNYYPPCQQASRVMGLTPHSDAVGLTLLVQVNEVQGLQIKKNDRWVPVKPVPSAFIVNIGDIIEIMSNGEYKSIEHRAVVNTERERLSIAAFHSPNLRTAIGPLPDLVKDNAANYKTVSSEEYIKRVVTSKLDGKNLLEHMKLKV</sequence>
<dbReference type="PANTHER" id="PTHR47991">
    <property type="entry name" value="OXOGLUTARATE/IRON-DEPENDENT DIOXYGENASE"/>
    <property type="match status" value="1"/>
</dbReference>
<dbReference type="InterPro" id="IPR027443">
    <property type="entry name" value="IPNS-like_sf"/>
</dbReference>
<dbReference type="Gene3D" id="2.60.120.330">
    <property type="entry name" value="B-lactam Antibiotic, Isopenicillin N Synthase, Chain"/>
    <property type="match status" value="1"/>
</dbReference>
<dbReference type="Pfam" id="PF03171">
    <property type="entry name" value="2OG-FeII_Oxy"/>
    <property type="match status" value="1"/>
</dbReference>
<keyword evidence="4 5" id="KW-0408">Iron</keyword>
<accession>A0A540ME54</accession>
<comment type="caution">
    <text evidence="8">The sequence shown here is derived from an EMBL/GenBank/DDBJ whole genome shotgun (WGS) entry which is preliminary data.</text>
</comment>
<evidence type="ECO:0000313" key="8">
    <source>
        <dbReference type="EMBL" id="TQD96985.1"/>
    </source>
</evidence>